<accession>A7NQL3</accession>
<feature type="domain" description="VWFA" evidence="3">
    <location>
        <begin position="411"/>
        <end position="584"/>
    </location>
</feature>
<organism evidence="4 5">
    <name type="scientific">Roseiflexus castenholzii (strain DSM 13941 / HLO8)</name>
    <dbReference type="NCBI Taxonomy" id="383372"/>
    <lineage>
        <taxon>Bacteria</taxon>
        <taxon>Bacillati</taxon>
        <taxon>Chloroflexota</taxon>
        <taxon>Chloroflexia</taxon>
        <taxon>Chloroflexales</taxon>
        <taxon>Roseiflexineae</taxon>
        <taxon>Roseiflexaceae</taxon>
        <taxon>Roseiflexus</taxon>
    </lineage>
</organism>
<dbReference type="InterPro" id="IPR036465">
    <property type="entry name" value="vWFA_dom_sf"/>
</dbReference>
<dbReference type="Gene3D" id="3.40.50.410">
    <property type="entry name" value="von Willebrand factor, type A domain"/>
    <property type="match status" value="1"/>
</dbReference>
<dbReference type="AlphaFoldDB" id="A7NQL3"/>
<dbReference type="RefSeq" id="WP_012122282.1">
    <property type="nucleotide sequence ID" value="NC_009767.1"/>
</dbReference>
<protein>
    <submittedName>
        <fullName evidence="4">von Willebrand factor type A</fullName>
    </submittedName>
</protein>
<feature type="region of interest" description="Disordered" evidence="1">
    <location>
        <begin position="881"/>
        <end position="915"/>
    </location>
</feature>
<proteinExistence type="predicted"/>
<name>A7NQL3_ROSCS</name>
<dbReference type="SMART" id="SM00327">
    <property type="entry name" value="VWA"/>
    <property type="match status" value="2"/>
</dbReference>
<dbReference type="EMBL" id="CP000804">
    <property type="protein sequence ID" value="ABU59859.1"/>
    <property type="molecule type" value="Genomic_DNA"/>
</dbReference>
<dbReference type="Gene3D" id="3.40.50.880">
    <property type="match status" value="2"/>
</dbReference>
<evidence type="ECO:0000256" key="1">
    <source>
        <dbReference type="SAM" id="MobiDB-lite"/>
    </source>
</evidence>
<dbReference type="eggNOG" id="COG2304">
    <property type="taxonomic scope" value="Bacteria"/>
</dbReference>
<feature type="transmembrane region" description="Helical" evidence="2">
    <location>
        <begin position="40"/>
        <end position="60"/>
    </location>
</feature>
<dbReference type="SUPFAM" id="SSF53300">
    <property type="entry name" value="vWA-like"/>
    <property type="match status" value="2"/>
</dbReference>
<evidence type="ECO:0000313" key="5">
    <source>
        <dbReference type="Proteomes" id="UP000000263"/>
    </source>
</evidence>
<dbReference type="KEGG" id="rca:Rcas_3821"/>
<dbReference type="Pfam" id="PF13519">
    <property type="entry name" value="VWA_2"/>
    <property type="match status" value="2"/>
</dbReference>
<gene>
    <name evidence="4" type="ordered locus">Rcas_3821</name>
</gene>
<dbReference type="InterPro" id="IPR029062">
    <property type="entry name" value="Class_I_gatase-like"/>
</dbReference>
<dbReference type="Proteomes" id="UP000000263">
    <property type="component" value="Chromosome"/>
</dbReference>
<keyword evidence="2" id="KW-0812">Transmembrane</keyword>
<dbReference type="SUPFAM" id="SSF52317">
    <property type="entry name" value="Class I glutamine amidotransferase-like"/>
    <property type="match status" value="1"/>
</dbReference>
<dbReference type="PANTHER" id="PTHR37947">
    <property type="entry name" value="BLL2462 PROTEIN"/>
    <property type="match status" value="1"/>
</dbReference>
<feature type="transmembrane region" description="Helical" evidence="2">
    <location>
        <begin position="6"/>
        <end position="28"/>
    </location>
</feature>
<dbReference type="PROSITE" id="PS50234">
    <property type="entry name" value="VWFA"/>
    <property type="match status" value="1"/>
</dbReference>
<keyword evidence="2" id="KW-1133">Transmembrane helix</keyword>
<dbReference type="HOGENOM" id="CLU_007196_0_0_0"/>
<dbReference type="Pfam" id="PF07090">
    <property type="entry name" value="GATase1_like"/>
    <property type="match status" value="1"/>
</dbReference>
<dbReference type="STRING" id="383372.Rcas_3821"/>
<dbReference type="CDD" id="cd00198">
    <property type="entry name" value="vWFA"/>
    <property type="match status" value="2"/>
</dbReference>
<dbReference type="PANTHER" id="PTHR37947:SF2">
    <property type="entry name" value="VON WILLEBRAND FACTOR TYPE A"/>
    <property type="match status" value="1"/>
</dbReference>
<keyword evidence="5" id="KW-1185">Reference proteome</keyword>
<evidence type="ECO:0000313" key="4">
    <source>
        <dbReference type="EMBL" id="ABU59859.1"/>
    </source>
</evidence>
<sequence>MGVSFLYPEALWLGCVLPLVWGVALLAPAHIAAWRRWLSLVVRTIIVLALIGALAGAQLVQPPGITTTIFLLDGSDSVAASQRARAEAFIARALAVMPPDDRAGIIVFGREALVERFPAPERTFGAPVTRPFGSATNIADALQLGLTLLPAEGHRRLVLLSDGGENRGTARLIAQDAAAQGIPIDVAPLTGSADGLDAQIIGVTLPSTAREGQRLPLRIDLESNTSVAGRLMVTGPDRTTVATIPVEIGTDRQTVEILLPEAPAGFNRYTAYLEVPNDARTQNNAIETFSYVRGTPRVLLVAQAPDDAISLERALRAARIEVTVVSPASIPATFGELIRYDAIALINVPRALFSNETVQRIAAYVRDFGGGLLMVGGPQSFGPGGWRGTPVEAALPVTMDIPERQRQPPVSIVVVIDISGSMAATEDGIPKLSLALEGARRIAALLRDEDELTVIPFDDRPGVIVGPLPGSRRDVAIEQLNQVRLGGSGINIHDALRVAARYTRASERPVRHIITITDGNDTTQQEGALDIVRSLHDEGVTLTSVAIGQGDHVPFIRDMAAVGGGRTFLTERAADVPDLLTGETQTIMTPYIVEGSLTPQQAMPHPSLRGIDALPKLYGYVLTTPRETAQTTLVAPDGDVLLAGWQYGLGRSLAWTSDLSGRWAKEWVAWDAFPHFSVQLVTWLLPQQTGDTLTIATHAVGDALVVEAITRTPDGAPHIGLNVESRLIAADGATVETTLREVGPGQYRISLDNLPAGAYLVQIVARDGQGRAVAGATGGAAMPLSAEYRRQAGDRYLLEEIAHITGGRIDPQPHQVFEPGRAARGMAREIGLPLLWLALVLLPLDIALRRVFIRHASIAAALRHIGLRALARRLEPQEALDTGVASSLPSPPTTPPRTITVNRSPASPLVPSANELERLRAAQEAARRRLRGEDEE</sequence>
<keyword evidence="2" id="KW-0472">Membrane</keyword>
<reference evidence="4 5" key="1">
    <citation type="submission" date="2007-08" db="EMBL/GenBank/DDBJ databases">
        <title>Complete sequence of Roseiflexus castenholzii DSM 13941.</title>
        <authorList>
            <consortium name="US DOE Joint Genome Institute"/>
            <person name="Copeland A."/>
            <person name="Lucas S."/>
            <person name="Lapidus A."/>
            <person name="Barry K."/>
            <person name="Glavina del Rio T."/>
            <person name="Dalin E."/>
            <person name="Tice H."/>
            <person name="Pitluck S."/>
            <person name="Thompson L.S."/>
            <person name="Brettin T."/>
            <person name="Bruce D."/>
            <person name="Detter J.C."/>
            <person name="Han C."/>
            <person name="Tapia R."/>
            <person name="Schmutz J."/>
            <person name="Larimer F."/>
            <person name="Land M."/>
            <person name="Hauser L."/>
            <person name="Kyrpides N."/>
            <person name="Mikhailova N."/>
            <person name="Bryant D.A."/>
            <person name="Hanada S."/>
            <person name="Tsukatani Y."/>
            <person name="Richardson P."/>
        </authorList>
    </citation>
    <scope>NUCLEOTIDE SEQUENCE [LARGE SCALE GENOMIC DNA]</scope>
    <source>
        <strain evidence="5">DSM 13941 / HLO8</strain>
    </source>
</reference>
<dbReference type="InterPro" id="IPR002035">
    <property type="entry name" value="VWF_A"/>
</dbReference>
<evidence type="ECO:0000259" key="3">
    <source>
        <dbReference type="PROSITE" id="PS50234"/>
    </source>
</evidence>
<dbReference type="eggNOG" id="COG5426">
    <property type="taxonomic scope" value="Bacteria"/>
</dbReference>
<evidence type="ECO:0000256" key="2">
    <source>
        <dbReference type="SAM" id="Phobius"/>
    </source>
</evidence>
<dbReference type="OrthoDB" id="9781333at2"/>
<dbReference type="InterPro" id="IPR010768">
    <property type="entry name" value="GATase1-like"/>
</dbReference>